<dbReference type="GO" id="GO:0016987">
    <property type="term" value="F:sigma factor activity"/>
    <property type="evidence" value="ECO:0007669"/>
    <property type="project" value="UniProtKB-KW"/>
</dbReference>
<protein>
    <recommendedName>
        <fullName evidence="14">RNA polymerase sigma-54 factor</fullName>
    </recommendedName>
</protein>
<dbReference type="Proteomes" id="UP000293342">
    <property type="component" value="Unassembled WGS sequence"/>
</dbReference>
<accession>A0A4R0JK86</accession>
<dbReference type="Gene3D" id="1.10.10.1330">
    <property type="entry name" value="RNA polymerase sigma-54 factor, core-binding domain"/>
    <property type="match status" value="1"/>
</dbReference>
<keyword evidence="7" id="KW-0238">DNA-binding</keyword>
<keyword evidence="4" id="KW-0548">Nucleotidyltransferase</keyword>
<dbReference type="InterPro" id="IPR007634">
    <property type="entry name" value="RNA_pol_sigma_54_DNA-bd"/>
</dbReference>
<comment type="caution">
    <text evidence="12">The sequence shown here is derived from an EMBL/GenBank/DDBJ whole genome shotgun (WGS) entry which is preliminary data.</text>
</comment>
<keyword evidence="3" id="KW-0808">Transferase</keyword>
<keyword evidence="13" id="KW-1185">Reference proteome</keyword>
<feature type="region of interest" description="Disordered" evidence="9">
    <location>
        <begin position="1"/>
        <end position="29"/>
    </location>
</feature>
<evidence type="ECO:0000256" key="2">
    <source>
        <dbReference type="ARBA" id="ARBA00022478"/>
    </source>
</evidence>
<feature type="domain" description="RNA polymerase sigma factor 54 DNA-binding" evidence="10">
    <location>
        <begin position="319"/>
        <end position="461"/>
    </location>
</feature>
<dbReference type="GO" id="GO:0003677">
    <property type="term" value="F:DNA binding"/>
    <property type="evidence" value="ECO:0007669"/>
    <property type="project" value="UniProtKB-KW"/>
</dbReference>
<gene>
    <name evidence="12" type="ORF">E0H75_22420</name>
</gene>
<dbReference type="PROSITE" id="PS00718">
    <property type="entry name" value="SIGMA54_2"/>
    <property type="match status" value="1"/>
</dbReference>
<reference evidence="12 13" key="1">
    <citation type="submission" date="2019-02" db="EMBL/GenBank/DDBJ databases">
        <title>Kribbella capetownensis sp. nov. and Kribbella speibonae sp. nov., isolated from soil.</title>
        <authorList>
            <person name="Curtis S.M."/>
            <person name="Norton I."/>
            <person name="Everest G.J."/>
            <person name="Meyers P.R."/>
        </authorList>
    </citation>
    <scope>NUCLEOTIDE SEQUENCE [LARGE SCALE GENOMIC DNA]</scope>
    <source>
        <strain evidence="12 13">YM53</strain>
    </source>
</reference>
<evidence type="ECO:0000313" key="13">
    <source>
        <dbReference type="Proteomes" id="UP000293342"/>
    </source>
</evidence>
<sequence>MSLGRVTGRSHSAVQRKHSPPPVSRIQRARRSPFFAHPATLRRPLNSWHGACKRWMLRRGWGRVELALEGRVGLRLELRPQIVAYAEVLQLPAVGVDALVERELGDNPALERVDDGAWRGPAAGVTEWVDGGEVGALRAEARLLVPAVDGAIVEYVVGCLDQRGRLTSTTDEIAVCLGVSPTRVGRALSAVQKVGPAGIGARDLRECLLLQLEDRTPTAVRTVVDRHLNDLAAGRLDRIAKSLGTSAAEIQTASDFIKERLVPFVPLDLGCWPPRTTNARAEVLRPDYVFTDEFAVEVAEEVRHSLAISPSYRAGGAEVQEWLARARLFMSRLHQRWQTMRAVGEAIVDNQKVFLSGRADCPAPLTRAEVAHTIGVHESTVSRAVSARWAQLPSGRLTPMADFFCTSAEPRDAVRDLIAHEGRPLSDGEIARLLSTTAHPIARRTVAKYRAQLGIAAQSRR</sequence>
<evidence type="ECO:0000256" key="8">
    <source>
        <dbReference type="ARBA" id="ARBA00023163"/>
    </source>
</evidence>
<comment type="similarity">
    <text evidence="1">Belongs to the sigma-54 factor family.</text>
</comment>
<dbReference type="PIRSF" id="PIRSF000774">
    <property type="entry name" value="RpoN"/>
    <property type="match status" value="1"/>
</dbReference>
<proteinExistence type="inferred from homology"/>
<evidence type="ECO:0000256" key="7">
    <source>
        <dbReference type="ARBA" id="ARBA00023125"/>
    </source>
</evidence>
<evidence type="ECO:0000256" key="1">
    <source>
        <dbReference type="ARBA" id="ARBA00008798"/>
    </source>
</evidence>
<dbReference type="PRINTS" id="PR00045">
    <property type="entry name" value="SIGMA54FCT"/>
</dbReference>
<keyword evidence="6" id="KW-0731">Sigma factor</keyword>
<name>A0A4R0JK86_9ACTN</name>
<feature type="domain" description="RNA polymerase sigma factor 54 core-binding" evidence="11">
    <location>
        <begin position="146"/>
        <end position="312"/>
    </location>
</feature>
<evidence type="ECO:0000256" key="5">
    <source>
        <dbReference type="ARBA" id="ARBA00023015"/>
    </source>
</evidence>
<dbReference type="EMBL" id="SJKD01000005">
    <property type="protein sequence ID" value="TCC47533.1"/>
    <property type="molecule type" value="Genomic_DNA"/>
</dbReference>
<evidence type="ECO:0000259" key="10">
    <source>
        <dbReference type="Pfam" id="PF04552"/>
    </source>
</evidence>
<keyword evidence="2" id="KW-0240">DNA-directed RNA polymerase</keyword>
<dbReference type="PROSITE" id="PS50044">
    <property type="entry name" value="SIGMA54_3"/>
    <property type="match status" value="1"/>
</dbReference>
<keyword evidence="5" id="KW-0805">Transcription regulation</keyword>
<dbReference type="Pfam" id="PF04963">
    <property type="entry name" value="Sigma54_CBD"/>
    <property type="match status" value="1"/>
</dbReference>
<evidence type="ECO:0000256" key="3">
    <source>
        <dbReference type="ARBA" id="ARBA00022679"/>
    </source>
</evidence>
<dbReference type="InterPro" id="IPR000394">
    <property type="entry name" value="RNA_pol_sigma_54"/>
</dbReference>
<evidence type="ECO:0000259" key="11">
    <source>
        <dbReference type="Pfam" id="PF04963"/>
    </source>
</evidence>
<evidence type="ECO:0000256" key="4">
    <source>
        <dbReference type="ARBA" id="ARBA00022695"/>
    </source>
</evidence>
<evidence type="ECO:0000256" key="9">
    <source>
        <dbReference type="SAM" id="MobiDB-lite"/>
    </source>
</evidence>
<dbReference type="GO" id="GO:0006352">
    <property type="term" value="P:DNA-templated transcription initiation"/>
    <property type="evidence" value="ECO:0007669"/>
    <property type="project" value="InterPro"/>
</dbReference>
<dbReference type="GO" id="GO:0001216">
    <property type="term" value="F:DNA-binding transcription activator activity"/>
    <property type="evidence" value="ECO:0007669"/>
    <property type="project" value="InterPro"/>
</dbReference>
<dbReference type="AlphaFoldDB" id="A0A4R0JK86"/>
<organism evidence="12 13">
    <name type="scientific">Kribbella capetownensis</name>
    <dbReference type="NCBI Taxonomy" id="1572659"/>
    <lineage>
        <taxon>Bacteria</taxon>
        <taxon>Bacillati</taxon>
        <taxon>Actinomycetota</taxon>
        <taxon>Actinomycetes</taxon>
        <taxon>Propionibacteriales</taxon>
        <taxon>Kribbellaceae</taxon>
        <taxon>Kribbella</taxon>
    </lineage>
</organism>
<evidence type="ECO:0000256" key="6">
    <source>
        <dbReference type="ARBA" id="ARBA00023082"/>
    </source>
</evidence>
<keyword evidence="8" id="KW-0804">Transcription</keyword>
<dbReference type="PANTHER" id="PTHR32248:SF4">
    <property type="entry name" value="RNA POLYMERASE SIGMA-54 FACTOR"/>
    <property type="match status" value="1"/>
</dbReference>
<dbReference type="GO" id="GO:0000428">
    <property type="term" value="C:DNA-directed RNA polymerase complex"/>
    <property type="evidence" value="ECO:0007669"/>
    <property type="project" value="UniProtKB-KW"/>
</dbReference>
<dbReference type="GO" id="GO:0016779">
    <property type="term" value="F:nucleotidyltransferase activity"/>
    <property type="evidence" value="ECO:0007669"/>
    <property type="project" value="UniProtKB-KW"/>
</dbReference>
<evidence type="ECO:0008006" key="14">
    <source>
        <dbReference type="Google" id="ProtNLM"/>
    </source>
</evidence>
<dbReference type="InterPro" id="IPR038709">
    <property type="entry name" value="RpoN_core-bd_sf"/>
</dbReference>
<dbReference type="PANTHER" id="PTHR32248">
    <property type="entry name" value="RNA POLYMERASE SIGMA-54 FACTOR"/>
    <property type="match status" value="1"/>
</dbReference>
<evidence type="ECO:0000313" key="12">
    <source>
        <dbReference type="EMBL" id="TCC47533.1"/>
    </source>
</evidence>
<dbReference type="Pfam" id="PF04552">
    <property type="entry name" value="Sigma54_DBD"/>
    <property type="match status" value="1"/>
</dbReference>
<dbReference type="InterPro" id="IPR007046">
    <property type="entry name" value="RNA_pol_sigma_54_core-bd"/>
</dbReference>
<dbReference type="OrthoDB" id="9814402at2"/>
<dbReference type="Gene3D" id="1.10.10.60">
    <property type="entry name" value="Homeodomain-like"/>
    <property type="match status" value="1"/>
</dbReference>